<dbReference type="PANTHER" id="PTHR13148">
    <property type="entry name" value="PER1-RELATED"/>
    <property type="match status" value="1"/>
</dbReference>
<evidence type="ECO:0000313" key="14">
    <source>
        <dbReference type="EMBL" id="CAH1237925.1"/>
    </source>
</evidence>
<evidence type="ECO:0000256" key="6">
    <source>
        <dbReference type="ARBA" id="ARBA00022989"/>
    </source>
</evidence>
<dbReference type="OrthoDB" id="419770at2759"/>
<dbReference type="AlphaFoldDB" id="A0A8J9YL19"/>
<feature type="transmembrane region" description="Helical" evidence="12">
    <location>
        <begin position="281"/>
        <end position="298"/>
    </location>
</feature>
<gene>
    <name evidence="14" type="primary">PGAP3</name>
    <name evidence="14" type="ORF">BLAG_LOCUS2709</name>
</gene>
<feature type="transmembrane region" description="Helical" evidence="12">
    <location>
        <begin position="105"/>
        <end position="124"/>
    </location>
</feature>
<feature type="chain" id="PRO_5035477165" description="GPI-specific phospholipase A2-like PGAP3" evidence="13">
    <location>
        <begin position="20"/>
        <end position="532"/>
    </location>
</feature>
<feature type="transmembrane region" description="Helical" evidence="12">
    <location>
        <begin position="136"/>
        <end position="154"/>
    </location>
</feature>
<feature type="transmembrane region" description="Helical" evidence="12">
    <location>
        <begin position="468"/>
        <end position="488"/>
    </location>
</feature>
<evidence type="ECO:0000256" key="8">
    <source>
        <dbReference type="ARBA" id="ARBA00032965"/>
    </source>
</evidence>
<sequence length="532" mass="61013">MDILAIVAILSVGLPACLASLGDRSYHFLTCLQTCESTKCRGAELEHFNSNQPRYMGLLGWDCSEECKYKCMWETVQAFQRNGQDIPQFYGKWPFIRVLGAQEPASVVFSVLNGLAHLIMVGVFRSRVPKEAPLYWTVNVYALVAVNAWVWSSVFHTRDLVWTERLDYFSATSIILFQLFHCYRRCVGGTWRSVVFAAVLLRLFAGHVYYLSAVKFDYGYNMKAMVTVAVVNGVLWLGLAVKNRKQPHMWKCGAAIILVNLFGLLEVGDFPPIWWTFDGHALWHAGTAPVVVLWYRVFLQRMQGILGLLCLLWSVPGSFASWGDRSKIFQRCLSGCWRNNCTGRALERFTQQQAGYMMMLGWWCEEECKYGCMWRAVEQIQADPQAVVPQFYGKWPFVRVLGIQEPASVLFSILNGLGHVVMIGVFRRKVPSHAKMYRVVHWLAIISTNAWFWSAIFHTRDFSWTEKMDYFCATSLVVFQLFMWFTRFGGFKESAVFGALLAAMFSSHVYYLGFVKFDYGYNMMANVAVGRY</sequence>
<evidence type="ECO:0000256" key="12">
    <source>
        <dbReference type="SAM" id="Phobius"/>
    </source>
</evidence>
<feature type="signal peptide" evidence="13">
    <location>
        <begin position="1"/>
        <end position="19"/>
    </location>
</feature>
<name>A0A8J9YL19_BRALA</name>
<evidence type="ECO:0000256" key="13">
    <source>
        <dbReference type="SAM" id="SignalP"/>
    </source>
</evidence>
<evidence type="ECO:0000256" key="11">
    <source>
        <dbReference type="ARBA" id="ARBA00093677"/>
    </source>
</evidence>
<dbReference type="GO" id="GO:0016788">
    <property type="term" value="F:hydrolase activity, acting on ester bonds"/>
    <property type="evidence" value="ECO:0007669"/>
    <property type="project" value="TreeGrafter"/>
</dbReference>
<protein>
    <recommendedName>
        <fullName evidence="10">GPI-specific phospholipase A2-like PGAP3</fullName>
    </recommendedName>
    <alternativeName>
        <fullName evidence="8">PER1-like domain-containing protein 1</fullName>
    </alternativeName>
    <alternativeName>
        <fullName evidence="11">Post-GPI attachment to proteins factor 3</fullName>
    </alternativeName>
</protein>
<dbReference type="GO" id="GO:0005789">
    <property type="term" value="C:endoplasmic reticulum membrane"/>
    <property type="evidence" value="ECO:0007669"/>
    <property type="project" value="TreeGrafter"/>
</dbReference>
<feature type="transmembrane region" description="Helical" evidence="12">
    <location>
        <begin position="495"/>
        <end position="514"/>
    </location>
</feature>
<keyword evidence="3" id="KW-0337">GPI-anchor biosynthesis</keyword>
<dbReference type="Pfam" id="PF04080">
    <property type="entry name" value="Per1"/>
    <property type="match status" value="2"/>
</dbReference>
<evidence type="ECO:0000256" key="7">
    <source>
        <dbReference type="ARBA" id="ARBA00023136"/>
    </source>
</evidence>
<evidence type="ECO:0000256" key="2">
    <source>
        <dbReference type="ARBA" id="ARBA00006387"/>
    </source>
</evidence>
<evidence type="ECO:0000313" key="15">
    <source>
        <dbReference type="Proteomes" id="UP000838412"/>
    </source>
</evidence>
<evidence type="ECO:0000256" key="5">
    <source>
        <dbReference type="ARBA" id="ARBA00022729"/>
    </source>
</evidence>
<accession>A0A8J9YL19</accession>
<organism evidence="14 15">
    <name type="scientific">Branchiostoma lanceolatum</name>
    <name type="common">Common lancelet</name>
    <name type="synonym">Amphioxus lanceolatum</name>
    <dbReference type="NCBI Taxonomy" id="7740"/>
    <lineage>
        <taxon>Eukaryota</taxon>
        <taxon>Metazoa</taxon>
        <taxon>Chordata</taxon>
        <taxon>Cephalochordata</taxon>
        <taxon>Leptocardii</taxon>
        <taxon>Amphioxiformes</taxon>
        <taxon>Branchiostomatidae</taxon>
        <taxon>Branchiostoma</taxon>
    </lineage>
</organism>
<keyword evidence="7 12" id="KW-0472">Membrane</keyword>
<evidence type="ECO:0000256" key="10">
    <source>
        <dbReference type="ARBA" id="ARBA00093638"/>
    </source>
</evidence>
<keyword evidence="15" id="KW-1185">Reference proteome</keyword>
<keyword evidence="5 13" id="KW-0732">Signal</keyword>
<dbReference type="Proteomes" id="UP000838412">
    <property type="component" value="Chromosome 10"/>
</dbReference>
<comment type="subcellular location">
    <subcellularLocation>
        <location evidence="1">Endomembrane system</location>
        <topology evidence="1">Multi-pass membrane protein</topology>
    </subcellularLocation>
</comment>
<feature type="transmembrane region" description="Helical" evidence="12">
    <location>
        <begin position="253"/>
        <end position="275"/>
    </location>
</feature>
<reference evidence="14" key="1">
    <citation type="submission" date="2022-01" db="EMBL/GenBank/DDBJ databases">
        <authorList>
            <person name="Braso-Vives M."/>
        </authorList>
    </citation>
    <scope>NUCLEOTIDE SEQUENCE</scope>
</reference>
<feature type="transmembrane region" description="Helical" evidence="12">
    <location>
        <begin position="195"/>
        <end position="212"/>
    </location>
</feature>
<evidence type="ECO:0000256" key="9">
    <source>
        <dbReference type="ARBA" id="ARBA00093305"/>
    </source>
</evidence>
<evidence type="ECO:0000256" key="1">
    <source>
        <dbReference type="ARBA" id="ARBA00004127"/>
    </source>
</evidence>
<evidence type="ECO:0000256" key="4">
    <source>
        <dbReference type="ARBA" id="ARBA00022692"/>
    </source>
</evidence>
<comment type="similarity">
    <text evidence="2">Belongs to the PGAP3 family.</text>
</comment>
<dbReference type="GO" id="GO:0006506">
    <property type="term" value="P:GPI anchor biosynthetic process"/>
    <property type="evidence" value="ECO:0007669"/>
    <property type="project" value="UniProtKB-KW"/>
</dbReference>
<dbReference type="PANTHER" id="PTHR13148:SF0">
    <property type="entry name" value="POST-GPI ATTACHMENT TO PROTEINS FACTOR 3"/>
    <property type="match status" value="1"/>
</dbReference>
<keyword evidence="6 12" id="KW-1133">Transmembrane helix</keyword>
<dbReference type="InterPro" id="IPR007217">
    <property type="entry name" value="Per1-like"/>
</dbReference>
<evidence type="ECO:0000256" key="3">
    <source>
        <dbReference type="ARBA" id="ARBA00022502"/>
    </source>
</evidence>
<proteinExistence type="inferred from homology"/>
<keyword evidence="4 12" id="KW-0812">Transmembrane</keyword>
<comment type="function">
    <text evidence="9">Involved in the fatty acid remodeling steps of GPI-anchor maturation where the unsaturated acyl chain at sn-2 of inositol phosphate is replaced by a saturated stearoyl chain. May catalyze the first step of the fatty acid remodeling, by removing the unsaturated acyl chain at sn-2 of inositol phosphate, generating a lyso-GPI intermediate. The fatty acid remodeling steps is critical for the integration of GPI-APs into lipid rafts.</text>
</comment>
<feature type="transmembrane region" description="Helical" evidence="12">
    <location>
        <begin position="305"/>
        <end position="323"/>
    </location>
</feature>
<feature type="transmembrane region" description="Helical" evidence="12">
    <location>
        <begin position="224"/>
        <end position="241"/>
    </location>
</feature>
<dbReference type="EMBL" id="OV696695">
    <property type="protein sequence ID" value="CAH1237925.1"/>
    <property type="molecule type" value="Genomic_DNA"/>
</dbReference>
<feature type="transmembrane region" description="Helical" evidence="12">
    <location>
        <begin position="407"/>
        <end position="427"/>
    </location>
</feature>
<feature type="transmembrane region" description="Helical" evidence="12">
    <location>
        <begin position="439"/>
        <end position="456"/>
    </location>
</feature>